<protein>
    <submittedName>
        <fullName evidence="2">LTD domain-containing protein</fullName>
    </submittedName>
</protein>
<reference evidence="2" key="1">
    <citation type="submission" date="2019-11" db="UniProtKB">
        <authorList>
            <consortium name="WormBaseParasite"/>
        </authorList>
    </citation>
    <scope>IDENTIFICATION</scope>
</reference>
<organism evidence="2">
    <name type="scientific">Mesocestoides corti</name>
    <name type="common">Flatworm</name>
    <dbReference type="NCBI Taxonomy" id="53468"/>
    <lineage>
        <taxon>Eukaryota</taxon>
        <taxon>Metazoa</taxon>
        <taxon>Spiralia</taxon>
        <taxon>Lophotrochozoa</taxon>
        <taxon>Platyhelminthes</taxon>
        <taxon>Cestoda</taxon>
        <taxon>Eucestoda</taxon>
        <taxon>Cyclophyllidea</taxon>
        <taxon>Mesocestoididae</taxon>
        <taxon>Mesocestoides</taxon>
    </lineage>
</organism>
<evidence type="ECO:0000259" key="1">
    <source>
        <dbReference type="PROSITE" id="PS51841"/>
    </source>
</evidence>
<evidence type="ECO:0000313" key="2">
    <source>
        <dbReference type="WBParaSite" id="MCU_012069-RA"/>
    </source>
</evidence>
<dbReference type="Pfam" id="PF00932">
    <property type="entry name" value="LTD"/>
    <property type="match status" value="1"/>
</dbReference>
<dbReference type="WBParaSite" id="MCU_012069-RA">
    <property type="protein sequence ID" value="MCU_012069-RA"/>
    <property type="gene ID" value="MCU_012069"/>
</dbReference>
<proteinExistence type="predicted"/>
<dbReference type="SUPFAM" id="SSF74853">
    <property type="entry name" value="Lamin A/C globular tail domain"/>
    <property type="match status" value="1"/>
</dbReference>
<sequence length="122" mass="13827">MKHRPPVSVDYDEEDEGIHSACTSSPLAGLTHATYRVTAHGNGSVEFAADQDERFKCVKLINTSGDEINIGNWVLQQLVSDHEVTYKFHRSTTLKPGATCQALWFLFDFHRLMETFDNVTPW</sequence>
<dbReference type="PROSITE" id="PS51841">
    <property type="entry name" value="LTD"/>
    <property type="match status" value="1"/>
</dbReference>
<dbReference type="AlphaFoldDB" id="A0A5K3FWI0"/>
<feature type="domain" description="LTD" evidence="1">
    <location>
        <begin position="31"/>
        <end position="122"/>
    </location>
</feature>
<dbReference type="InterPro" id="IPR036415">
    <property type="entry name" value="Lamin_tail_dom_sf"/>
</dbReference>
<dbReference type="Gene3D" id="2.60.40.1260">
    <property type="entry name" value="Lamin Tail domain"/>
    <property type="match status" value="1"/>
</dbReference>
<accession>A0A5K3FWI0</accession>
<name>A0A5K3FWI0_MESCO</name>
<dbReference type="InterPro" id="IPR001322">
    <property type="entry name" value="Lamin_tail_dom"/>
</dbReference>